<evidence type="ECO:0000313" key="7">
    <source>
        <dbReference type="Proteomes" id="UP001360560"/>
    </source>
</evidence>
<accession>A0AAV5QLA3</accession>
<evidence type="ECO:0000259" key="4">
    <source>
        <dbReference type="Pfam" id="PF16558"/>
    </source>
</evidence>
<evidence type="ECO:0000259" key="3">
    <source>
        <dbReference type="Pfam" id="PF03152"/>
    </source>
</evidence>
<evidence type="ECO:0000259" key="5">
    <source>
        <dbReference type="Pfam" id="PF24842"/>
    </source>
</evidence>
<dbReference type="PANTHER" id="PTHR12555">
    <property type="entry name" value="UBIQUITIN FUSION DEGRADATON PROTEIN 1"/>
    <property type="match status" value="1"/>
</dbReference>
<evidence type="ECO:0000313" key="6">
    <source>
        <dbReference type="EMBL" id="GMM35740.1"/>
    </source>
</evidence>
<feature type="domain" description="Ubiquitin-protein ligase E3A N-terminal zinc-binding" evidence="4">
    <location>
        <begin position="575"/>
        <end position="599"/>
    </location>
</feature>
<feature type="domain" description="Ubiquitin fusion degradation protein UFD1 N-terminal subdomain 2" evidence="5">
    <location>
        <begin position="99"/>
        <end position="178"/>
    </location>
</feature>
<comment type="caution">
    <text evidence="6">The sequence shown here is derived from an EMBL/GenBank/DDBJ whole genome shotgun (WGS) entry which is preliminary data.</text>
</comment>
<dbReference type="Gene3D" id="2.40.40.50">
    <property type="entry name" value="Ubiquitin fusion degradation protein UFD1, N-terminal domain"/>
    <property type="match status" value="1"/>
</dbReference>
<dbReference type="GO" id="GO:0006511">
    <property type="term" value="P:ubiquitin-dependent protein catabolic process"/>
    <property type="evidence" value="ECO:0007669"/>
    <property type="project" value="InterPro"/>
</dbReference>
<feature type="domain" description="Ubiquitin fusion degradation protein UFD1 N-terminal subdomain 1" evidence="3">
    <location>
        <begin position="15"/>
        <end position="94"/>
    </location>
</feature>
<dbReference type="GeneID" id="90073715"/>
<proteinExistence type="inferred from homology"/>
<name>A0AAV5QLA3_9ASCO</name>
<dbReference type="InterPro" id="IPR032353">
    <property type="entry name" value="AZUL"/>
</dbReference>
<dbReference type="Proteomes" id="UP001360560">
    <property type="component" value="Unassembled WGS sequence"/>
</dbReference>
<dbReference type="Pfam" id="PF24842">
    <property type="entry name" value="UFD1_N2"/>
    <property type="match status" value="1"/>
</dbReference>
<dbReference type="InterPro" id="IPR004854">
    <property type="entry name" value="Ufd1-like"/>
</dbReference>
<dbReference type="Pfam" id="PF03152">
    <property type="entry name" value="UFD1_N1"/>
    <property type="match status" value="1"/>
</dbReference>
<organism evidence="6 7">
    <name type="scientific">Saccharomycopsis crataegensis</name>
    <dbReference type="NCBI Taxonomy" id="43959"/>
    <lineage>
        <taxon>Eukaryota</taxon>
        <taxon>Fungi</taxon>
        <taxon>Dikarya</taxon>
        <taxon>Ascomycota</taxon>
        <taxon>Saccharomycotina</taxon>
        <taxon>Saccharomycetes</taxon>
        <taxon>Saccharomycopsidaceae</taxon>
        <taxon>Saccharomycopsis</taxon>
    </lineage>
</organism>
<reference evidence="6 7" key="1">
    <citation type="journal article" date="2023" name="Elife">
        <title>Identification of key yeast species and microbe-microbe interactions impacting larval growth of Drosophila in the wild.</title>
        <authorList>
            <person name="Mure A."/>
            <person name="Sugiura Y."/>
            <person name="Maeda R."/>
            <person name="Honda K."/>
            <person name="Sakurai N."/>
            <person name="Takahashi Y."/>
            <person name="Watada M."/>
            <person name="Katoh T."/>
            <person name="Gotoh A."/>
            <person name="Gotoh Y."/>
            <person name="Taniguchi I."/>
            <person name="Nakamura K."/>
            <person name="Hayashi T."/>
            <person name="Katayama T."/>
            <person name="Uemura T."/>
            <person name="Hattori Y."/>
        </authorList>
    </citation>
    <scope>NUCLEOTIDE SEQUENCE [LARGE SCALE GENOMIC DNA]</scope>
    <source>
        <strain evidence="6 7">SC-9</strain>
    </source>
</reference>
<keyword evidence="7" id="KW-1185">Reference proteome</keyword>
<dbReference type="PANTHER" id="PTHR12555:SF15">
    <property type="entry name" value="FUSION DEGRADATION PROTEIN (UFD1), PUTATIVE (AFU_ORTHOLOGUE AFUA_4G04640)-RELATED"/>
    <property type="match status" value="1"/>
</dbReference>
<evidence type="ECO:0008006" key="8">
    <source>
        <dbReference type="Google" id="ProtNLM"/>
    </source>
</evidence>
<dbReference type="Pfam" id="PF16558">
    <property type="entry name" value="AZUL"/>
    <property type="match status" value="1"/>
</dbReference>
<gene>
    <name evidence="6" type="ORF">DASC09_030650</name>
</gene>
<protein>
    <recommendedName>
        <fullName evidence="8">Ubiquitin-protein ligase E3A N-terminal zinc-binding domain-containing protein</fullName>
    </recommendedName>
</protein>
<dbReference type="InterPro" id="IPR042299">
    <property type="entry name" value="Ufd1-like_Nn"/>
</dbReference>
<sequence>MNIFNCICQGDGGLLEYSDKAVLHQGILESLLSRYQDTLPSPLIFRVTNVSNGKHGFVGVKEFTAEPGSVFLPSVVQEKIKLEGTNGEVTIELVETVPKGESLTLKSMNPAITENIVNLKFFLEANLSITYTTLTEGDVLTIKNSLNDGEVFEFLISKTVPAKTICVINTDLAFDLEPIDNNDAQEMMEYKKKVLDNVQRRKRLQNDSTVDLQQNVSKLKVNNIKLNGNENTSKTIAFKNDEINKIYLEDAASPFNINFSIKSSGADETDLNKFDSLISNDQFIASDQFIWSTINTSYMNESRMLTIRSDDIHLTNKDSLFFIGNLWEESASVYEIEISTEKIDSKIKEQVTGTLMTDEVLCPNCGKKLKKQNSFLHENFCLRNNVKCSKGCGQIFLKKIPHTHWHCEKCSVFGNELTSLTKHDKFNHQPFHGFNSLVNYANYKATIWENKLHECKFCHLIIPKGKSDPEDLILNLSHHENTVCGSKTTECYKCGKIVKCKELESHLRIHDLNRLSRNKNSDYIQCLNSNCINIIKNLDFTKIKDKLGLCDQCYSHLYSAVYDPDYKKLISRIERRYMIQLTRGCGHSYCKNKNCLSSGLYVKVSVKDTFNHVKNSLMTVVPNLQVGETFQKKAGTEYSFCVSESLTKRKLLVDHYYQHESLDNGAHVKDKYRYHWICLAFTELSANEQDFDRVDQWLKDHAVTVEEESG</sequence>
<dbReference type="GO" id="GO:0034098">
    <property type="term" value="C:VCP-NPL4-UFD1 AAA ATPase complex"/>
    <property type="evidence" value="ECO:0007669"/>
    <property type="project" value="TreeGrafter"/>
</dbReference>
<dbReference type="InterPro" id="IPR042556">
    <property type="entry name" value="AZUL_sf"/>
</dbReference>
<dbReference type="Gene3D" id="6.10.130.10">
    <property type="entry name" value="Ubiquitin-protein ligase E3A, N-terminal zinc-binding domain (AZUL)"/>
    <property type="match status" value="1"/>
</dbReference>
<keyword evidence="2" id="KW-0833">Ubl conjugation pathway</keyword>
<dbReference type="Pfam" id="PF23580">
    <property type="entry name" value="Znf_XAF1_N"/>
    <property type="match status" value="1"/>
</dbReference>
<evidence type="ECO:0000256" key="2">
    <source>
        <dbReference type="ARBA" id="ARBA00022786"/>
    </source>
</evidence>
<evidence type="ECO:0000256" key="1">
    <source>
        <dbReference type="ARBA" id="ARBA00006043"/>
    </source>
</evidence>
<dbReference type="AlphaFoldDB" id="A0AAV5QLA3"/>
<dbReference type="GO" id="GO:0031593">
    <property type="term" value="F:polyubiquitin modification-dependent protein binding"/>
    <property type="evidence" value="ECO:0007669"/>
    <property type="project" value="TreeGrafter"/>
</dbReference>
<dbReference type="EMBL" id="BTFZ01000011">
    <property type="protein sequence ID" value="GMM35740.1"/>
    <property type="molecule type" value="Genomic_DNA"/>
</dbReference>
<dbReference type="RefSeq" id="XP_064852736.1">
    <property type="nucleotide sequence ID" value="XM_064996664.1"/>
</dbReference>
<dbReference type="Gene3D" id="3.10.330.10">
    <property type="match status" value="1"/>
</dbReference>
<dbReference type="InterPro" id="IPR055418">
    <property type="entry name" value="UFD1_N2"/>
</dbReference>
<dbReference type="InterPro" id="IPR055417">
    <property type="entry name" value="UFD1_N1"/>
</dbReference>
<dbReference type="GO" id="GO:0036503">
    <property type="term" value="P:ERAD pathway"/>
    <property type="evidence" value="ECO:0007669"/>
    <property type="project" value="TreeGrafter"/>
</dbReference>
<comment type="similarity">
    <text evidence="1">Belongs to the UFD1 family.</text>
</comment>